<evidence type="ECO:0000313" key="2">
    <source>
        <dbReference type="EMBL" id="GBP95606.1"/>
    </source>
</evidence>
<reference evidence="2 3" key="1">
    <citation type="journal article" date="2019" name="Commun. Biol.">
        <title>The bagworm genome reveals a unique fibroin gene that provides high tensile strength.</title>
        <authorList>
            <person name="Kono N."/>
            <person name="Nakamura H."/>
            <person name="Ohtoshi R."/>
            <person name="Tomita M."/>
            <person name="Numata K."/>
            <person name="Arakawa K."/>
        </authorList>
    </citation>
    <scope>NUCLEOTIDE SEQUENCE [LARGE SCALE GENOMIC DNA]</scope>
</reference>
<keyword evidence="3" id="KW-1185">Reference proteome</keyword>
<proteinExistence type="predicted"/>
<comment type="caution">
    <text evidence="2">The sequence shown here is derived from an EMBL/GenBank/DDBJ whole genome shotgun (WGS) entry which is preliminary data.</text>
</comment>
<evidence type="ECO:0000313" key="3">
    <source>
        <dbReference type="Proteomes" id="UP000299102"/>
    </source>
</evidence>
<dbReference type="EMBL" id="BGZK01002657">
    <property type="protein sequence ID" value="GBP95606.1"/>
    <property type="molecule type" value="Genomic_DNA"/>
</dbReference>
<sequence length="69" mass="7138">MFSVIYWAGPPGERDGDGLLVTVQRTKLCRSELPANDVMRSGSFPSGMGGGGGAPGATHLGVTSEFTRP</sequence>
<feature type="region of interest" description="Disordered" evidence="1">
    <location>
        <begin position="39"/>
        <end position="69"/>
    </location>
</feature>
<evidence type="ECO:0000256" key="1">
    <source>
        <dbReference type="SAM" id="MobiDB-lite"/>
    </source>
</evidence>
<gene>
    <name evidence="2" type="ORF">EVAR_65081_1</name>
</gene>
<accession>A0A4C2A4I3</accession>
<dbReference type="Proteomes" id="UP000299102">
    <property type="component" value="Unassembled WGS sequence"/>
</dbReference>
<name>A0A4C2A4I3_EUMVA</name>
<organism evidence="2 3">
    <name type="scientific">Eumeta variegata</name>
    <name type="common">Bagworm moth</name>
    <name type="synonym">Eumeta japonica</name>
    <dbReference type="NCBI Taxonomy" id="151549"/>
    <lineage>
        <taxon>Eukaryota</taxon>
        <taxon>Metazoa</taxon>
        <taxon>Ecdysozoa</taxon>
        <taxon>Arthropoda</taxon>
        <taxon>Hexapoda</taxon>
        <taxon>Insecta</taxon>
        <taxon>Pterygota</taxon>
        <taxon>Neoptera</taxon>
        <taxon>Endopterygota</taxon>
        <taxon>Lepidoptera</taxon>
        <taxon>Glossata</taxon>
        <taxon>Ditrysia</taxon>
        <taxon>Tineoidea</taxon>
        <taxon>Psychidae</taxon>
        <taxon>Oiketicinae</taxon>
        <taxon>Eumeta</taxon>
    </lineage>
</organism>
<dbReference type="AlphaFoldDB" id="A0A4C2A4I3"/>
<protein>
    <submittedName>
        <fullName evidence="2">Uncharacterized protein</fullName>
    </submittedName>
</protein>